<dbReference type="EMBL" id="LCBL01000004">
    <property type="protein sequence ID" value="KKS08795.1"/>
    <property type="molecule type" value="Genomic_DNA"/>
</dbReference>
<dbReference type="SMART" id="SM00842">
    <property type="entry name" value="FtsA"/>
    <property type="match status" value="1"/>
</dbReference>
<reference evidence="2 3" key="1">
    <citation type="journal article" date="2015" name="Nature">
        <title>rRNA introns, odd ribosomes, and small enigmatic genomes across a large radiation of phyla.</title>
        <authorList>
            <person name="Brown C.T."/>
            <person name="Hug L.A."/>
            <person name="Thomas B.C."/>
            <person name="Sharon I."/>
            <person name="Castelle C.J."/>
            <person name="Singh A."/>
            <person name="Wilkins M.J."/>
            <person name="Williams K.H."/>
            <person name="Banfield J.F."/>
        </authorList>
    </citation>
    <scope>NUCLEOTIDE SEQUENCE [LARGE SCALE GENOMIC DNA]</scope>
</reference>
<dbReference type="PANTHER" id="PTHR32432">
    <property type="entry name" value="CELL DIVISION PROTEIN FTSA-RELATED"/>
    <property type="match status" value="1"/>
</dbReference>
<evidence type="ECO:0000313" key="2">
    <source>
        <dbReference type="EMBL" id="KKS08795.1"/>
    </source>
</evidence>
<evidence type="ECO:0000313" key="3">
    <source>
        <dbReference type="Proteomes" id="UP000033869"/>
    </source>
</evidence>
<dbReference type="SUPFAM" id="SSF53067">
    <property type="entry name" value="Actin-like ATPase domain"/>
    <property type="match status" value="2"/>
</dbReference>
<dbReference type="InterPro" id="IPR050696">
    <property type="entry name" value="FtsA/MreB"/>
</dbReference>
<accession>A0A0G0W754</accession>
<dbReference type="InterPro" id="IPR003494">
    <property type="entry name" value="SHS2_FtsA"/>
</dbReference>
<dbReference type="Proteomes" id="UP000033869">
    <property type="component" value="Unassembled WGS sequence"/>
</dbReference>
<proteinExistence type="predicted"/>
<keyword evidence="2" id="KW-0132">Cell division</keyword>
<dbReference type="Gene3D" id="3.30.420.40">
    <property type="match status" value="1"/>
</dbReference>
<dbReference type="InterPro" id="IPR043129">
    <property type="entry name" value="ATPase_NBD"/>
</dbReference>
<gene>
    <name evidence="2" type="ORF">UU65_C0004G0006</name>
</gene>
<feature type="domain" description="SHS2" evidence="1">
    <location>
        <begin position="13"/>
        <end position="217"/>
    </location>
</feature>
<organism evidence="2 3">
    <name type="scientific">candidate division CPR2 bacterium GW2011_GWC1_41_48</name>
    <dbReference type="NCBI Taxonomy" id="1618344"/>
    <lineage>
        <taxon>Bacteria</taxon>
        <taxon>Bacteria division CPR2</taxon>
    </lineage>
</organism>
<dbReference type="AlphaFoldDB" id="A0A0G0W754"/>
<keyword evidence="2" id="KW-0131">Cell cycle</keyword>
<dbReference type="GO" id="GO:0051301">
    <property type="term" value="P:cell division"/>
    <property type="evidence" value="ECO:0007669"/>
    <property type="project" value="UniProtKB-KW"/>
</dbReference>
<dbReference type="Pfam" id="PF14450">
    <property type="entry name" value="FtsA"/>
    <property type="match status" value="1"/>
</dbReference>
<comment type="caution">
    <text evidence="2">The sequence shown here is derived from an EMBL/GenBank/DDBJ whole genome shotgun (WGS) entry which is preliminary data.</text>
</comment>
<evidence type="ECO:0000259" key="1">
    <source>
        <dbReference type="SMART" id="SM00842"/>
    </source>
</evidence>
<sequence>MGIIPKRKKDRYYLSLDIGTEFVKCLIFRVDEKEGKGIIIGAGKQRQKLGDMQGGAVTDIGGVVENCDKAISRAEKMAGVSPTECVIGIAGELVKGTTTTIHYERLNPKEKIDYTELNNILNKVQYQAFEQTRKQLAWETGYKEIEVKLVNAAVVDVHIDGYHVTNPIGFQGRDVSIGIYNAFAPLVHLGALQTISSELGLDLISVAAEPYAVARCMGGEESTEFSAIFIDIGGGTSDIAVVRNGGVEGTKMFAIGGRTFTKRLAQVLNTTFAKAEEAKIMHSSGELDKDKKEIIREAILNDAEVWLSGVELSLGEFDKIDMLPSRILLCGGGSELPEIKEVLEKGDWWKNLPFAKKPKIKFMEPEDVANMLDNTNMMKSVQDITPMALGNLLLDYEEDESISGILKKVVKVMQV</sequence>
<protein>
    <submittedName>
        <fullName evidence="2">Cell division protein (Septum formation)</fullName>
    </submittedName>
</protein>
<name>A0A0G0W754_UNCC2</name>
<dbReference type="CDD" id="cd24004">
    <property type="entry name" value="ASKHA_NBD_PilM-like"/>
    <property type="match status" value="1"/>
</dbReference>